<evidence type="ECO:0000313" key="1">
    <source>
        <dbReference type="EMBL" id="MBP2411689.1"/>
    </source>
</evidence>
<protein>
    <submittedName>
        <fullName evidence="1">Uncharacterized protein</fullName>
    </submittedName>
</protein>
<proteinExistence type="predicted"/>
<name>A0ABS4YSF9_9MICC</name>
<reference evidence="1 2" key="1">
    <citation type="submission" date="2021-03" db="EMBL/GenBank/DDBJ databases">
        <title>Sequencing the genomes of 1000 actinobacteria strains.</title>
        <authorList>
            <person name="Klenk H.-P."/>
        </authorList>
    </citation>
    <scope>NUCLEOTIDE SEQUENCE [LARGE SCALE GENOMIC DNA]</scope>
    <source>
        <strain evidence="1 2">DSM 16005</strain>
    </source>
</reference>
<organism evidence="1 2">
    <name type="scientific">Arthrobacter stackebrandtii</name>
    <dbReference type="NCBI Taxonomy" id="272161"/>
    <lineage>
        <taxon>Bacteria</taxon>
        <taxon>Bacillati</taxon>
        <taxon>Actinomycetota</taxon>
        <taxon>Actinomycetes</taxon>
        <taxon>Micrococcales</taxon>
        <taxon>Micrococcaceae</taxon>
        <taxon>Arthrobacter</taxon>
    </lineage>
</organism>
<evidence type="ECO:0000313" key="2">
    <source>
        <dbReference type="Proteomes" id="UP000711614"/>
    </source>
</evidence>
<dbReference type="InterPro" id="IPR049457">
    <property type="entry name" value="Emfourin"/>
</dbReference>
<dbReference type="RefSeq" id="WP_209676973.1">
    <property type="nucleotide sequence ID" value="NZ_JAGIOI010000001.1"/>
</dbReference>
<sequence length="102" mass="11168">MRVVIIRGGGIAGLTARTELDSGALPKSAAKTLACELARADLDSVPEPAGTRRRPDAQLYEISVVSRERSITAHFTDESLTENVRLFMAWVDSRPERVESVE</sequence>
<gene>
    <name evidence="1" type="ORF">JOF48_000488</name>
</gene>
<keyword evidence="2" id="KW-1185">Reference proteome</keyword>
<dbReference type="EMBL" id="JAGIOI010000001">
    <property type="protein sequence ID" value="MBP2411689.1"/>
    <property type="molecule type" value="Genomic_DNA"/>
</dbReference>
<dbReference type="Proteomes" id="UP000711614">
    <property type="component" value="Unassembled WGS sequence"/>
</dbReference>
<dbReference type="Pfam" id="PF20242">
    <property type="entry name" value="Emfourin"/>
    <property type="match status" value="1"/>
</dbReference>
<comment type="caution">
    <text evidence="1">The sequence shown here is derived from an EMBL/GenBank/DDBJ whole genome shotgun (WGS) entry which is preliminary data.</text>
</comment>
<accession>A0ABS4YSF9</accession>